<dbReference type="SFLD" id="SFLDG01129">
    <property type="entry name" value="C1.5:_HAD__Beta-PGM__Phosphata"/>
    <property type="match status" value="1"/>
</dbReference>
<evidence type="ECO:0000313" key="1">
    <source>
        <dbReference type="EMBL" id="MCU6687029.1"/>
    </source>
</evidence>
<dbReference type="SUPFAM" id="SSF56784">
    <property type="entry name" value="HAD-like"/>
    <property type="match status" value="1"/>
</dbReference>
<dbReference type="PANTHER" id="PTHR43434:SF20">
    <property type="entry name" value="5'-NUCLEOTIDASE"/>
    <property type="match status" value="1"/>
</dbReference>
<dbReference type="Gene3D" id="1.10.150.240">
    <property type="entry name" value="Putative phosphatase, domain 2"/>
    <property type="match status" value="1"/>
</dbReference>
<dbReference type="InterPro" id="IPR023214">
    <property type="entry name" value="HAD_sf"/>
</dbReference>
<dbReference type="EMBL" id="JAOQJU010000012">
    <property type="protein sequence ID" value="MCU6687029.1"/>
    <property type="molecule type" value="Genomic_DNA"/>
</dbReference>
<proteinExistence type="predicted"/>
<protein>
    <submittedName>
        <fullName evidence="1">HAD hydrolase-like protein</fullName>
    </submittedName>
</protein>
<keyword evidence="2" id="KW-1185">Reference proteome</keyword>
<reference evidence="1 2" key="1">
    <citation type="journal article" date="2021" name="ISME Commun">
        <title>Automated analysis of genomic sequences facilitates high-throughput and comprehensive description of bacteria.</title>
        <authorList>
            <person name="Hitch T.C.A."/>
        </authorList>
    </citation>
    <scope>NUCLEOTIDE SEQUENCE [LARGE SCALE GENOMIC DNA]</scope>
    <source>
        <strain evidence="1 2">Sanger_03</strain>
    </source>
</reference>
<organism evidence="1 2">
    <name type="scientific">Dorea acetigenes</name>
    <dbReference type="NCBI Taxonomy" id="2981787"/>
    <lineage>
        <taxon>Bacteria</taxon>
        <taxon>Bacillati</taxon>
        <taxon>Bacillota</taxon>
        <taxon>Clostridia</taxon>
        <taxon>Lachnospirales</taxon>
        <taxon>Lachnospiraceae</taxon>
        <taxon>Dorea</taxon>
    </lineage>
</organism>
<dbReference type="InterPro" id="IPR041492">
    <property type="entry name" value="HAD_2"/>
</dbReference>
<dbReference type="SFLD" id="SFLDS00003">
    <property type="entry name" value="Haloacid_Dehalogenase"/>
    <property type="match status" value="1"/>
</dbReference>
<dbReference type="Gene3D" id="3.40.50.1000">
    <property type="entry name" value="HAD superfamily/HAD-like"/>
    <property type="match status" value="1"/>
</dbReference>
<dbReference type="InterPro" id="IPR050155">
    <property type="entry name" value="HAD-like_hydrolase_sf"/>
</dbReference>
<comment type="caution">
    <text evidence="1">The sequence shown here is derived from an EMBL/GenBank/DDBJ whole genome shotgun (WGS) entry which is preliminary data.</text>
</comment>
<evidence type="ECO:0000313" key="2">
    <source>
        <dbReference type="Proteomes" id="UP001652431"/>
    </source>
</evidence>
<gene>
    <name evidence="1" type="ORF">OCV99_10790</name>
</gene>
<name>A0ABT2RNQ3_9FIRM</name>
<dbReference type="InterPro" id="IPR023198">
    <property type="entry name" value="PGP-like_dom2"/>
</dbReference>
<dbReference type="RefSeq" id="WP_158370517.1">
    <property type="nucleotide sequence ID" value="NZ_JAOQJU010000012.1"/>
</dbReference>
<dbReference type="Pfam" id="PF13419">
    <property type="entry name" value="HAD_2"/>
    <property type="match status" value="1"/>
</dbReference>
<accession>A0ABT2RNQ3</accession>
<dbReference type="PANTHER" id="PTHR43434">
    <property type="entry name" value="PHOSPHOGLYCOLATE PHOSPHATASE"/>
    <property type="match status" value="1"/>
</dbReference>
<sequence>MKKTILFDLDGTLTESGEGITKSVQYALEKLGRPENNLEKLQAFIGPPLLKQFMDYAGFDKETAQAAVEIYRERYAAVGIFENRLYPGIEKMLGTLKSKDNILAVSSSKPEYYVKQILEHFQIADCFDEIVGSTMGEKRTDKAEVIEETLRRLRMTEHRDKIVMVGDKEHDVIGARAEGIPCVAVSYGYGSVEELEKAKPAKIVGTVEELTDVLTQWQPGSF</sequence>
<dbReference type="InterPro" id="IPR036412">
    <property type="entry name" value="HAD-like_sf"/>
</dbReference>
<dbReference type="Proteomes" id="UP001652431">
    <property type="component" value="Unassembled WGS sequence"/>
</dbReference>